<sequence length="134" mass="14620">MFDIIIQNLAQDWPLTVGFTLCGALLLKLTTVVLKLKAKSEHDEKLLVALSKELALLSSSTVGMGQRMVQLQAKLDELQSNQSEMNDSEAQFAYTQALRLLEQGADSSTVAANSGLSKSEIQLMQLVHGQRDTA</sequence>
<reference evidence="1" key="1">
    <citation type="submission" date="2023-07" db="EMBL/GenBank/DDBJ databases">
        <title>Genome content predicts the carbon catabolic preferences of heterotrophic bacteria.</title>
        <authorList>
            <person name="Gralka M."/>
        </authorList>
    </citation>
    <scope>NUCLEOTIDE SEQUENCE</scope>
    <source>
        <strain evidence="1">I3M17_2</strain>
    </source>
</reference>
<organism evidence="1 2">
    <name type="scientific">Saccharophagus degradans</name>
    <dbReference type="NCBI Taxonomy" id="86304"/>
    <lineage>
        <taxon>Bacteria</taxon>
        <taxon>Pseudomonadati</taxon>
        <taxon>Pseudomonadota</taxon>
        <taxon>Gammaproteobacteria</taxon>
        <taxon>Cellvibrionales</taxon>
        <taxon>Cellvibrionaceae</taxon>
        <taxon>Saccharophagus</taxon>
    </lineage>
</organism>
<comment type="caution">
    <text evidence="1">The sequence shown here is derived from an EMBL/GenBank/DDBJ whole genome shotgun (WGS) entry which is preliminary data.</text>
</comment>
<name>A0AAW7WZX7_9GAMM</name>
<dbReference type="RefSeq" id="WP_303490221.1">
    <property type="nucleotide sequence ID" value="NZ_JAUOPB010000001.1"/>
</dbReference>
<dbReference type="Proteomes" id="UP001169760">
    <property type="component" value="Unassembled WGS sequence"/>
</dbReference>
<dbReference type="EMBL" id="JAUOPB010000001">
    <property type="protein sequence ID" value="MDO6421035.1"/>
    <property type="molecule type" value="Genomic_DNA"/>
</dbReference>
<evidence type="ECO:0000313" key="2">
    <source>
        <dbReference type="Proteomes" id="UP001169760"/>
    </source>
</evidence>
<proteinExistence type="predicted"/>
<evidence type="ECO:0000313" key="1">
    <source>
        <dbReference type="EMBL" id="MDO6421035.1"/>
    </source>
</evidence>
<accession>A0AAW7WZX7</accession>
<protein>
    <submittedName>
        <fullName evidence="1">DUF2802 domain-containing protein</fullName>
    </submittedName>
</protein>
<gene>
    <name evidence="1" type="ORF">Q4521_00970</name>
</gene>
<dbReference type="AlphaFoldDB" id="A0AAW7WZX7"/>
<dbReference type="Pfam" id="PF10975">
    <property type="entry name" value="DUF2802"/>
    <property type="match status" value="1"/>
</dbReference>
<dbReference type="InterPro" id="IPR021244">
    <property type="entry name" value="DUF2802"/>
</dbReference>